<feature type="compositionally biased region" description="Polar residues" evidence="1">
    <location>
        <begin position="11"/>
        <end position="24"/>
    </location>
</feature>
<organism evidence="2">
    <name type="scientific">Timema bartmani</name>
    <dbReference type="NCBI Taxonomy" id="61472"/>
    <lineage>
        <taxon>Eukaryota</taxon>
        <taxon>Metazoa</taxon>
        <taxon>Ecdysozoa</taxon>
        <taxon>Arthropoda</taxon>
        <taxon>Hexapoda</taxon>
        <taxon>Insecta</taxon>
        <taxon>Pterygota</taxon>
        <taxon>Neoptera</taxon>
        <taxon>Polyneoptera</taxon>
        <taxon>Phasmatodea</taxon>
        <taxon>Timematodea</taxon>
        <taxon>Timematoidea</taxon>
        <taxon>Timematidae</taxon>
        <taxon>Timema</taxon>
    </lineage>
</organism>
<evidence type="ECO:0000256" key="1">
    <source>
        <dbReference type="SAM" id="MobiDB-lite"/>
    </source>
</evidence>
<reference evidence="2" key="1">
    <citation type="submission" date="2020-11" db="EMBL/GenBank/DDBJ databases">
        <authorList>
            <person name="Tran Van P."/>
        </authorList>
    </citation>
    <scope>NUCLEOTIDE SEQUENCE</scope>
</reference>
<name>A0A7R9EU50_9NEOP</name>
<sequence length="98" mass="11341">MEPDIHIADQDSGQSSTTVNSSVSRHFLGRIPQRKPSPSYDTLSLSSLPQRSIQRMDIQAMQSMDWLFKKERIYLLAQFWQQFRVIQGCDGCSKYRVS</sequence>
<evidence type="ECO:0000313" key="2">
    <source>
        <dbReference type="EMBL" id="CAD7440094.1"/>
    </source>
</evidence>
<accession>A0A7R9EU50</accession>
<proteinExistence type="predicted"/>
<dbReference type="EMBL" id="OD564874">
    <property type="protein sequence ID" value="CAD7440094.1"/>
    <property type="molecule type" value="Genomic_DNA"/>
</dbReference>
<protein>
    <submittedName>
        <fullName evidence="2">Uncharacterized protein</fullName>
    </submittedName>
</protein>
<feature type="region of interest" description="Disordered" evidence="1">
    <location>
        <begin position="1"/>
        <end position="44"/>
    </location>
</feature>
<gene>
    <name evidence="2" type="ORF">TBIB3V08_LOCUS2621</name>
</gene>
<dbReference type="AlphaFoldDB" id="A0A7R9EU50"/>